<evidence type="ECO:0000256" key="1">
    <source>
        <dbReference type="ARBA" id="ARBA00022475"/>
    </source>
</evidence>
<dbReference type="Proteomes" id="UP000608071">
    <property type="component" value="Unassembled WGS sequence"/>
</dbReference>
<keyword evidence="5" id="KW-0449">Lipoprotein</keyword>
<evidence type="ECO:0000256" key="3">
    <source>
        <dbReference type="ARBA" id="ARBA00023136"/>
    </source>
</evidence>
<dbReference type="InterPro" id="IPR050490">
    <property type="entry name" value="Bact_solute-bd_prot1"/>
</dbReference>
<proteinExistence type="predicted"/>
<dbReference type="PANTHER" id="PTHR43649">
    <property type="entry name" value="ARABINOSE-BINDING PROTEIN-RELATED"/>
    <property type="match status" value="1"/>
</dbReference>
<evidence type="ECO:0000256" key="5">
    <source>
        <dbReference type="ARBA" id="ARBA00023288"/>
    </source>
</evidence>
<dbReference type="PANTHER" id="PTHR43649:SF33">
    <property type="entry name" value="POLYGALACTURONAN_RHAMNOGALACTURONAN-BINDING PROTEIN YTCQ"/>
    <property type="match status" value="1"/>
</dbReference>
<dbReference type="PROSITE" id="PS51257">
    <property type="entry name" value="PROKAR_LIPOPROTEIN"/>
    <property type="match status" value="1"/>
</dbReference>
<accession>A0ABR8T348</accession>
<dbReference type="CDD" id="cd13580">
    <property type="entry name" value="PBP2_AlgQ_like_1"/>
    <property type="match status" value="1"/>
</dbReference>
<protein>
    <submittedName>
        <fullName evidence="7">Extracellular solute-binding protein</fullName>
    </submittedName>
</protein>
<keyword evidence="2 6" id="KW-0732">Signal</keyword>
<comment type="caution">
    <text evidence="7">The sequence shown here is derived from an EMBL/GenBank/DDBJ whole genome shotgun (WGS) entry which is preliminary data.</text>
</comment>
<dbReference type="InterPro" id="IPR006059">
    <property type="entry name" value="SBP"/>
</dbReference>
<evidence type="ECO:0000313" key="7">
    <source>
        <dbReference type="EMBL" id="MBD7970180.1"/>
    </source>
</evidence>
<organism evidence="7 8">
    <name type="scientific">Paenibacillus gallinarum</name>
    <dbReference type="NCBI Taxonomy" id="2762232"/>
    <lineage>
        <taxon>Bacteria</taxon>
        <taxon>Bacillati</taxon>
        <taxon>Bacillota</taxon>
        <taxon>Bacilli</taxon>
        <taxon>Bacillales</taxon>
        <taxon>Paenibacillaceae</taxon>
        <taxon>Paenibacillus</taxon>
    </lineage>
</organism>
<evidence type="ECO:0000313" key="8">
    <source>
        <dbReference type="Proteomes" id="UP000608071"/>
    </source>
</evidence>
<evidence type="ECO:0000256" key="6">
    <source>
        <dbReference type="SAM" id="SignalP"/>
    </source>
</evidence>
<name>A0ABR8T348_9BACL</name>
<dbReference type="Pfam" id="PF01547">
    <property type="entry name" value="SBP_bac_1"/>
    <property type="match status" value="1"/>
</dbReference>
<evidence type="ECO:0000256" key="2">
    <source>
        <dbReference type="ARBA" id="ARBA00022729"/>
    </source>
</evidence>
<evidence type="ECO:0000256" key="4">
    <source>
        <dbReference type="ARBA" id="ARBA00023139"/>
    </source>
</evidence>
<dbReference type="EMBL" id="JACSQL010000010">
    <property type="protein sequence ID" value="MBD7970180.1"/>
    <property type="molecule type" value="Genomic_DNA"/>
</dbReference>
<keyword evidence="3" id="KW-0472">Membrane</keyword>
<feature type="chain" id="PRO_5047130855" evidence="6">
    <location>
        <begin position="22"/>
        <end position="498"/>
    </location>
</feature>
<reference evidence="7 8" key="1">
    <citation type="submission" date="2020-08" db="EMBL/GenBank/DDBJ databases">
        <title>A Genomic Blueprint of the Chicken Gut Microbiome.</title>
        <authorList>
            <person name="Gilroy R."/>
            <person name="Ravi A."/>
            <person name="Getino M."/>
            <person name="Pursley I."/>
            <person name="Horton D.L."/>
            <person name="Alikhan N.-F."/>
            <person name="Baker D."/>
            <person name="Gharbi K."/>
            <person name="Hall N."/>
            <person name="Watson M."/>
            <person name="Adriaenssens E.M."/>
            <person name="Foster-Nyarko E."/>
            <person name="Jarju S."/>
            <person name="Secka A."/>
            <person name="Antonio M."/>
            <person name="Oren A."/>
            <person name="Chaudhuri R."/>
            <person name="La Ragione R.M."/>
            <person name="Hildebrand F."/>
            <person name="Pallen M.J."/>
        </authorList>
    </citation>
    <scope>NUCLEOTIDE SEQUENCE [LARGE SCALE GENOMIC DNA]</scope>
    <source>
        <strain evidence="7 8">Sa2BVA9</strain>
    </source>
</reference>
<dbReference type="SUPFAM" id="SSF53850">
    <property type="entry name" value="Periplasmic binding protein-like II"/>
    <property type="match status" value="1"/>
</dbReference>
<keyword evidence="4" id="KW-0564">Palmitate</keyword>
<dbReference type="Gene3D" id="3.40.190.10">
    <property type="entry name" value="Periplasmic binding protein-like II"/>
    <property type="match status" value="2"/>
</dbReference>
<gene>
    <name evidence="7" type="ORF">H9647_19130</name>
</gene>
<sequence>MKKKVHLLSASVMTAALVLSACGGGKEAVVIDGSKPYSLKYVVNQVGEIPTKGNEIEKAIMEYTNTDLNIQWIPASAYDEKVNVMIASEELPQLIKLGYNPTTIGALKNGQFWEVGPYIKDYPNLAAQSEDFYNNINVNGKIYGVPLFRDLGRATLHYRKDWLDTLGLQAPVTLDDWYNVMKAIAKEDPDKNGKDDTYGLVFDKKYNQEAASTLTRLAVSQGAPNKWAVDAEGNFTPEFMTEPYFETMNLVKRLYEEGLINQDFAVVDTSEIDKLYESGRAGIRFSGGNAQSWQDKVIKNVPEAVIDVAPVTGPEGRRLPGETGNAGFLAIPKKTVKTEEEMKLILKFVDQLMDPEMATLLVKGVENKHWKDAGDVTEVLDRDADLKEVKPYRDTMPNRNENYNIEKLAKQPDLFRKSQKFVKENDEFIVPNPALTLDSAIYAERGKELELMATDAQTKYIMGQIDEAGWQAAIEQWKKQGGDQLMSEYKEAYLKTVK</sequence>
<keyword evidence="8" id="KW-1185">Reference proteome</keyword>
<dbReference type="RefSeq" id="WP_191802977.1">
    <property type="nucleotide sequence ID" value="NZ_JACSQL010000010.1"/>
</dbReference>
<feature type="signal peptide" evidence="6">
    <location>
        <begin position="1"/>
        <end position="21"/>
    </location>
</feature>
<keyword evidence="1" id="KW-1003">Cell membrane</keyword>